<organism evidence="3 4">
    <name type="scientific">Fervidobacterium thailandense</name>
    <dbReference type="NCBI Taxonomy" id="1008305"/>
    <lineage>
        <taxon>Bacteria</taxon>
        <taxon>Thermotogati</taxon>
        <taxon>Thermotogota</taxon>
        <taxon>Thermotogae</taxon>
        <taxon>Thermotogales</taxon>
        <taxon>Fervidobacteriaceae</taxon>
        <taxon>Fervidobacterium</taxon>
    </lineage>
</organism>
<dbReference type="STRING" id="1008305.A4H02_05010"/>
<dbReference type="OrthoDB" id="9815923at2"/>
<sequence length="876" mass="102837">MSQERCLLSVAMIMRDEAHNLDRALGSIRPYVDEIIVVDTGSKDNSVEIARKYTDKIYYYEWHDDFSAARNFSLQFPTCEWVLIYDADEEVREDFAGIREFLKSLPKDVNTVYLPTISYLDWDLKKVEVASTARVFRNGTVRYEHIVHNQPVYKGKVVEAKFPIYHYGYIWTRSLKKKKYARSSTLIRKTLEEKDLSPHEEIYYTAQLYKIESIGGKVHEKYQLAERTIRLLKEYKALTPIALEVMFLHGMDLYAKGLHDSAEELFRWTISFVSENPDPYCGLAILYDAKKDYEKVIEAAEKFFENKALVERFPEKFVWTIMSLKFSASVRMVLSLAYLRLGNILKFREHFPKIFEEAELTAEDPKKIGSYILASFLQLSDEQLREIEPEFYETVRFCRLHGVKIPLLQVVDKLQHAGLTVRDELFENAELSNFEKLVFEKLKGTNKDLLMDWLFGIDRVSKISELGVGALLTYFQFSSDDLTEKLKVLNAIRKSEDSTLAGVAYALIGDLYLKNGNFKPAIEYYRRAIEKLPEVSKFLKVVVDDLKSRITPEIDGTFEEIREFFFKNREFFADLSKIYPIEELQHAYLISDSDFAKYLSAVYSMDKDREKARKLLEEIKAREAFPFFYYRLGKIYELSNSQDDLKKAYEYHTKACITNYNLGDIALGQFPFDGFYVCEEFGNEDDEIVWVGNISENHSGLGLISPVRVWRKCETFYYVQPFPTIEVLQQYKRKLKNFRLSTLKPDYGNLMEVLLNYRLKDFQVLDFELDDYRHLIDSACRELGSYLSSESRNLLSFEALNIFPNIETFVRDFETVVMFYYVPDFSKKEDIVWRYPLFRVIRNSEQILKLFESLGFKEIKIESLSNNLRVIYARKS</sequence>
<dbReference type="Proteomes" id="UP000094570">
    <property type="component" value="Unassembled WGS sequence"/>
</dbReference>
<keyword evidence="3" id="KW-0808">Transferase</keyword>
<comment type="caution">
    <text evidence="3">The sequence shown here is derived from an EMBL/GenBank/DDBJ whole genome shotgun (WGS) entry which is preliminary data.</text>
</comment>
<evidence type="ECO:0000313" key="3">
    <source>
        <dbReference type="EMBL" id="ODN30599.1"/>
    </source>
</evidence>
<dbReference type="Pfam" id="PF00535">
    <property type="entry name" value="Glycos_transf_2"/>
    <property type="match status" value="1"/>
</dbReference>
<reference evidence="4" key="1">
    <citation type="submission" date="2016-04" db="EMBL/GenBank/DDBJ databases">
        <title>The genome sequence project of a novel Fervidobacterium isolate from a hot spring in Thailand.</title>
        <authorList>
            <person name="Gonzalez J.M."/>
            <person name="Cuecas A."/>
            <person name="Kanoksilapatham W."/>
        </authorList>
    </citation>
    <scope>NUCLEOTIDE SEQUENCE [LARGE SCALE GENOMIC DNA]</scope>
    <source>
        <strain evidence="4">FC2004</strain>
    </source>
</reference>
<dbReference type="AlphaFoldDB" id="A0A1E3G308"/>
<dbReference type="InterPro" id="IPR019734">
    <property type="entry name" value="TPR_rpt"/>
</dbReference>
<evidence type="ECO:0000313" key="4">
    <source>
        <dbReference type="Proteomes" id="UP000094570"/>
    </source>
</evidence>
<feature type="repeat" description="TPR" evidence="1">
    <location>
        <begin position="502"/>
        <end position="535"/>
    </location>
</feature>
<dbReference type="Pfam" id="PF13181">
    <property type="entry name" value="TPR_8"/>
    <property type="match status" value="1"/>
</dbReference>
<evidence type="ECO:0000256" key="1">
    <source>
        <dbReference type="PROSITE-ProRule" id="PRU00339"/>
    </source>
</evidence>
<dbReference type="InterPro" id="IPR011990">
    <property type="entry name" value="TPR-like_helical_dom_sf"/>
</dbReference>
<dbReference type="PROSITE" id="PS50005">
    <property type="entry name" value="TPR"/>
    <property type="match status" value="1"/>
</dbReference>
<dbReference type="PANTHER" id="PTHR43630:SF2">
    <property type="entry name" value="GLYCOSYLTRANSFERASE"/>
    <property type="match status" value="1"/>
</dbReference>
<dbReference type="Gene3D" id="3.90.550.10">
    <property type="entry name" value="Spore Coat Polysaccharide Biosynthesis Protein SpsA, Chain A"/>
    <property type="match status" value="1"/>
</dbReference>
<protein>
    <submittedName>
        <fullName evidence="3">Glycosyl transferase</fullName>
    </submittedName>
</protein>
<dbReference type="GO" id="GO:0016740">
    <property type="term" value="F:transferase activity"/>
    <property type="evidence" value="ECO:0007669"/>
    <property type="project" value="UniProtKB-KW"/>
</dbReference>
<dbReference type="PROSITE" id="PS50293">
    <property type="entry name" value="TPR_REGION"/>
    <property type="match status" value="1"/>
</dbReference>
<keyword evidence="1" id="KW-0802">TPR repeat</keyword>
<proteinExistence type="predicted"/>
<evidence type="ECO:0000259" key="2">
    <source>
        <dbReference type="Pfam" id="PF00535"/>
    </source>
</evidence>
<feature type="domain" description="Glycosyltransferase 2-like" evidence="2">
    <location>
        <begin position="9"/>
        <end position="118"/>
    </location>
</feature>
<gene>
    <name evidence="3" type="ORF">A4H02_05010</name>
</gene>
<dbReference type="Gene3D" id="1.25.40.10">
    <property type="entry name" value="Tetratricopeptide repeat domain"/>
    <property type="match status" value="3"/>
</dbReference>
<dbReference type="SUPFAM" id="SSF48452">
    <property type="entry name" value="TPR-like"/>
    <property type="match status" value="1"/>
</dbReference>
<dbReference type="CDD" id="cd02511">
    <property type="entry name" value="Beta4Glucosyltransferase"/>
    <property type="match status" value="1"/>
</dbReference>
<keyword evidence="4" id="KW-1185">Reference proteome</keyword>
<dbReference type="InterPro" id="IPR001173">
    <property type="entry name" value="Glyco_trans_2-like"/>
</dbReference>
<dbReference type="RefSeq" id="WP_069293067.1">
    <property type="nucleotide sequence ID" value="NZ_CP140110.1"/>
</dbReference>
<dbReference type="PANTHER" id="PTHR43630">
    <property type="entry name" value="POLY-BETA-1,6-N-ACETYL-D-GLUCOSAMINE SYNTHASE"/>
    <property type="match status" value="1"/>
</dbReference>
<dbReference type="SUPFAM" id="SSF53448">
    <property type="entry name" value="Nucleotide-diphospho-sugar transferases"/>
    <property type="match status" value="1"/>
</dbReference>
<dbReference type="SMART" id="SM00028">
    <property type="entry name" value="TPR"/>
    <property type="match status" value="3"/>
</dbReference>
<name>A0A1E3G308_9BACT</name>
<accession>A0A1E3G308</accession>
<dbReference type="InterPro" id="IPR029044">
    <property type="entry name" value="Nucleotide-diphossugar_trans"/>
</dbReference>
<dbReference type="EMBL" id="LWAF01000005">
    <property type="protein sequence ID" value="ODN30599.1"/>
    <property type="molecule type" value="Genomic_DNA"/>
</dbReference>